<dbReference type="EnsemblMetazoa" id="XM_021049822.2">
    <property type="protein sequence ID" value="XP_020905481.1"/>
    <property type="gene ID" value="LOC110243694"/>
</dbReference>
<evidence type="ECO:0000313" key="11">
    <source>
        <dbReference type="Proteomes" id="UP000887567"/>
    </source>
</evidence>
<dbReference type="SUPFAM" id="SSF81321">
    <property type="entry name" value="Family A G protein-coupled receptor-like"/>
    <property type="match status" value="1"/>
</dbReference>
<keyword evidence="6" id="KW-0675">Receptor</keyword>
<dbReference type="GO" id="GO:0004930">
    <property type="term" value="F:G protein-coupled receptor activity"/>
    <property type="evidence" value="ECO:0007669"/>
    <property type="project" value="UniProtKB-KW"/>
</dbReference>
<dbReference type="OrthoDB" id="5964776at2759"/>
<feature type="transmembrane region" description="Helical" evidence="8">
    <location>
        <begin position="246"/>
        <end position="271"/>
    </location>
</feature>
<evidence type="ECO:0000256" key="6">
    <source>
        <dbReference type="ARBA" id="ARBA00023170"/>
    </source>
</evidence>
<feature type="transmembrane region" description="Helical" evidence="8">
    <location>
        <begin position="152"/>
        <end position="170"/>
    </location>
</feature>
<dbReference type="AlphaFoldDB" id="A0A913XJQ2"/>
<dbReference type="PANTHER" id="PTHR24243:SF224">
    <property type="entry name" value="G-PROTEIN COUPLED RECEPTOR 19-RELATED"/>
    <property type="match status" value="1"/>
</dbReference>
<evidence type="ECO:0000256" key="1">
    <source>
        <dbReference type="ARBA" id="ARBA00004141"/>
    </source>
</evidence>
<dbReference type="GO" id="GO:0005886">
    <property type="term" value="C:plasma membrane"/>
    <property type="evidence" value="ECO:0007669"/>
    <property type="project" value="TreeGrafter"/>
</dbReference>
<evidence type="ECO:0000259" key="9">
    <source>
        <dbReference type="PROSITE" id="PS50262"/>
    </source>
</evidence>
<evidence type="ECO:0000256" key="5">
    <source>
        <dbReference type="ARBA" id="ARBA00023136"/>
    </source>
</evidence>
<keyword evidence="4" id="KW-0297">G-protein coupled receptor</keyword>
<keyword evidence="11" id="KW-1185">Reference proteome</keyword>
<dbReference type="KEGG" id="epa:110243694"/>
<name>A0A913XJQ2_EXADI</name>
<dbReference type="PANTHER" id="PTHR24243">
    <property type="entry name" value="G-PROTEIN COUPLED RECEPTOR"/>
    <property type="match status" value="1"/>
</dbReference>
<dbReference type="Proteomes" id="UP000887567">
    <property type="component" value="Unplaced"/>
</dbReference>
<organism evidence="10 11">
    <name type="scientific">Exaiptasia diaphana</name>
    <name type="common">Tropical sea anemone</name>
    <name type="synonym">Aiptasia pulchella</name>
    <dbReference type="NCBI Taxonomy" id="2652724"/>
    <lineage>
        <taxon>Eukaryota</taxon>
        <taxon>Metazoa</taxon>
        <taxon>Cnidaria</taxon>
        <taxon>Anthozoa</taxon>
        <taxon>Hexacorallia</taxon>
        <taxon>Actiniaria</taxon>
        <taxon>Aiptasiidae</taxon>
        <taxon>Exaiptasia</taxon>
    </lineage>
</organism>
<feature type="transmembrane region" description="Helical" evidence="8">
    <location>
        <begin position="112"/>
        <end position="131"/>
    </location>
</feature>
<dbReference type="PRINTS" id="PR00237">
    <property type="entry name" value="GPCRRHODOPSN"/>
</dbReference>
<dbReference type="InterPro" id="IPR017452">
    <property type="entry name" value="GPCR_Rhodpsn_7TM"/>
</dbReference>
<accession>A0A913XJQ2</accession>
<keyword evidence="2 8" id="KW-0812">Transmembrane</keyword>
<dbReference type="Gene3D" id="1.20.1070.10">
    <property type="entry name" value="Rhodopsin 7-helix transmembrane proteins"/>
    <property type="match status" value="1"/>
</dbReference>
<dbReference type="PROSITE" id="PS50262">
    <property type="entry name" value="G_PROTEIN_RECEP_F1_2"/>
    <property type="match status" value="1"/>
</dbReference>
<dbReference type="InterPro" id="IPR000276">
    <property type="entry name" value="GPCR_Rhodpsn"/>
</dbReference>
<proteinExistence type="predicted"/>
<keyword evidence="5 8" id="KW-0472">Membrane</keyword>
<feature type="transmembrane region" description="Helical" evidence="8">
    <location>
        <begin position="190"/>
        <end position="213"/>
    </location>
</feature>
<sequence length="360" mass="40649">MALSSSLNTSAANTSGFYQGMNASIPRFRPPFSPILYLLFVYYAIAVLALSIISNLLALAACFKLYRRNPSVMLGYLASLSVANLCFSILGSFDFSMHFSLTGEVACKVEGFLTETCYMAAIIILVCISYERKRVVATPILARLKELHFRKLLPLLVWVFSSILCSPLLIFYTRIHGTCTSILLASISRLIFYIIQTVVVYVLSLFLMFWAHLNIFKTLSRHRTFRRGSSSAAKIFRSDAKLSRMLVAVIIVFVVCHTPYMSMLLMINFGIEERTATWQITWHIARLLMFSQTTINPFIYCFFSKQFRKTCKDILTCHCSASNLQVPRLRATSGTTSLELQAVPCYDGNGGPYEKDITEM</sequence>
<evidence type="ECO:0000256" key="4">
    <source>
        <dbReference type="ARBA" id="ARBA00023040"/>
    </source>
</evidence>
<keyword evidence="7" id="KW-0807">Transducer</keyword>
<feature type="transmembrane region" description="Helical" evidence="8">
    <location>
        <begin position="35"/>
        <end position="61"/>
    </location>
</feature>
<protein>
    <recommendedName>
        <fullName evidence="9">G-protein coupled receptors family 1 profile domain-containing protein</fullName>
    </recommendedName>
</protein>
<dbReference type="CDD" id="cd00637">
    <property type="entry name" value="7tm_classA_rhodopsin-like"/>
    <property type="match status" value="1"/>
</dbReference>
<dbReference type="OMA" id="WRICELF"/>
<reference evidence="10" key="1">
    <citation type="submission" date="2022-11" db="UniProtKB">
        <authorList>
            <consortium name="EnsemblMetazoa"/>
        </authorList>
    </citation>
    <scope>IDENTIFICATION</scope>
</reference>
<feature type="transmembrane region" description="Helical" evidence="8">
    <location>
        <begin position="73"/>
        <end position="92"/>
    </location>
</feature>
<evidence type="ECO:0000256" key="2">
    <source>
        <dbReference type="ARBA" id="ARBA00022692"/>
    </source>
</evidence>
<dbReference type="RefSeq" id="XP_020905481.1">
    <property type="nucleotide sequence ID" value="XM_021049822.2"/>
</dbReference>
<evidence type="ECO:0000256" key="8">
    <source>
        <dbReference type="SAM" id="Phobius"/>
    </source>
</evidence>
<dbReference type="Pfam" id="PF00001">
    <property type="entry name" value="7tm_1"/>
    <property type="match status" value="1"/>
</dbReference>
<dbReference type="GeneID" id="110243694"/>
<feature type="domain" description="G-protein coupled receptors family 1 profile" evidence="9">
    <location>
        <begin position="54"/>
        <end position="300"/>
    </location>
</feature>
<comment type="subcellular location">
    <subcellularLocation>
        <location evidence="1">Membrane</location>
        <topology evidence="1">Multi-pass membrane protein</topology>
    </subcellularLocation>
</comment>
<evidence type="ECO:0000256" key="3">
    <source>
        <dbReference type="ARBA" id="ARBA00022989"/>
    </source>
</evidence>
<keyword evidence="3 8" id="KW-1133">Transmembrane helix</keyword>
<feature type="transmembrane region" description="Helical" evidence="8">
    <location>
        <begin position="283"/>
        <end position="303"/>
    </location>
</feature>
<evidence type="ECO:0000256" key="7">
    <source>
        <dbReference type="ARBA" id="ARBA00023224"/>
    </source>
</evidence>
<evidence type="ECO:0000313" key="10">
    <source>
        <dbReference type="EnsemblMetazoa" id="XP_020905481.1"/>
    </source>
</evidence>